<dbReference type="GO" id="GO:0016491">
    <property type="term" value="F:oxidoreductase activity"/>
    <property type="evidence" value="ECO:0007669"/>
    <property type="project" value="InterPro"/>
</dbReference>
<dbReference type="Proteomes" id="UP000199093">
    <property type="component" value="Unassembled WGS sequence"/>
</dbReference>
<dbReference type="InterPro" id="IPR020471">
    <property type="entry name" value="AKR"/>
</dbReference>
<dbReference type="AlphaFoldDB" id="A0A1G8M2A5"/>
<dbReference type="STRING" id="555512.SAMN04487993_1007135"/>
<dbReference type="Pfam" id="PF00248">
    <property type="entry name" value="Aldo_ket_red"/>
    <property type="match status" value="1"/>
</dbReference>
<dbReference type="SUPFAM" id="SSF51430">
    <property type="entry name" value="NAD(P)-linked oxidoreductase"/>
    <property type="match status" value="1"/>
</dbReference>
<gene>
    <name evidence="2" type="ORF">SAMN04487993_1007135</name>
</gene>
<reference evidence="2 3" key="1">
    <citation type="submission" date="2016-10" db="EMBL/GenBank/DDBJ databases">
        <authorList>
            <person name="de Groot N.N."/>
        </authorList>
    </citation>
    <scope>NUCLEOTIDE SEQUENCE [LARGE SCALE GENOMIC DNA]</scope>
    <source>
        <strain evidence="2 3">DSM 26424</strain>
    </source>
</reference>
<accession>A0A1G8M2A5</accession>
<protein>
    <submittedName>
        <fullName evidence="2">D-threo-aldose 1-dehydrogenase</fullName>
    </submittedName>
</protein>
<name>A0A1G8M2A5_9RHOB</name>
<evidence type="ECO:0000313" key="3">
    <source>
        <dbReference type="Proteomes" id="UP000199093"/>
    </source>
</evidence>
<organism evidence="2 3">
    <name type="scientific">Salipiger marinus</name>
    <dbReference type="NCBI Taxonomy" id="555512"/>
    <lineage>
        <taxon>Bacteria</taxon>
        <taxon>Pseudomonadati</taxon>
        <taxon>Pseudomonadota</taxon>
        <taxon>Alphaproteobacteria</taxon>
        <taxon>Rhodobacterales</taxon>
        <taxon>Roseobacteraceae</taxon>
        <taxon>Salipiger</taxon>
    </lineage>
</organism>
<proteinExistence type="predicted"/>
<keyword evidence="3" id="KW-1185">Reference proteome</keyword>
<dbReference type="PANTHER" id="PTHR42686">
    <property type="entry name" value="GH17980P-RELATED"/>
    <property type="match status" value="1"/>
</dbReference>
<evidence type="ECO:0000313" key="2">
    <source>
        <dbReference type="EMBL" id="SDI62052.1"/>
    </source>
</evidence>
<sequence>MKTRKLGSTGLDLTELSFGAAPIGNLYRPVERAQAMATLQAAWDGGIRYFDTAPFYGQGLSERRVGDFLQDKPRDSFVLSTKVGRLLEPVTSGPLPDTGYVGALPFSITYDYSYDGILRSWEDSLQRLGLPSVDILYVHDLEPDSFDAEGYAAHLDSFSRSGIRALEELKRDGHIKAYGLGVNQVQACLDVMDRVPLDCLLMAGRHSLLDRSASARLMGLCEQSGTAMVVGGVFNSGILATGARPGATFNYHEAPPEIMARVTAMEAVAARHDVALATAALHFPLKSPVVASVLIGSAKPASLTRNFDLFAQDLPEAIWPEMEQHAIFG</sequence>
<dbReference type="GO" id="GO:0005829">
    <property type="term" value="C:cytosol"/>
    <property type="evidence" value="ECO:0007669"/>
    <property type="project" value="TreeGrafter"/>
</dbReference>
<dbReference type="RefSeq" id="WP_089846378.1">
    <property type="nucleotide sequence ID" value="NZ_FNEJ01000007.1"/>
</dbReference>
<dbReference type="EMBL" id="FNEJ01000007">
    <property type="protein sequence ID" value="SDI62052.1"/>
    <property type="molecule type" value="Genomic_DNA"/>
</dbReference>
<dbReference type="InterPro" id="IPR036812">
    <property type="entry name" value="NAD(P)_OxRdtase_dom_sf"/>
</dbReference>
<feature type="domain" description="NADP-dependent oxidoreductase" evidence="1">
    <location>
        <begin position="15"/>
        <end position="325"/>
    </location>
</feature>
<evidence type="ECO:0000259" key="1">
    <source>
        <dbReference type="Pfam" id="PF00248"/>
    </source>
</evidence>
<dbReference type="PANTHER" id="PTHR42686:SF1">
    <property type="entry name" value="GH17980P-RELATED"/>
    <property type="match status" value="1"/>
</dbReference>
<dbReference type="OrthoDB" id="9768851at2"/>
<dbReference type="Gene3D" id="3.20.20.100">
    <property type="entry name" value="NADP-dependent oxidoreductase domain"/>
    <property type="match status" value="1"/>
</dbReference>
<dbReference type="InterPro" id="IPR023210">
    <property type="entry name" value="NADP_OxRdtase_dom"/>
</dbReference>